<reference evidence="2" key="1">
    <citation type="submission" date="2017-08" db="EMBL/GenBank/DDBJ databases">
        <authorList>
            <person name="Polle J.E."/>
            <person name="Barry K."/>
            <person name="Cushman J."/>
            <person name="Schmutz J."/>
            <person name="Tran D."/>
            <person name="Hathwaick L.T."/>
            <person name="Yim W.C."/>
            <person name="Jenkins J."/>
            <person name="Mckie-Krisberg Z.M."/>
            <person name="Prochnik S."/>
            <person name="Lindquist E."/>
            <person name="Dockter R.B."/>
            <person name="Adam C."/>
            <person name="Molina H."/>
            <person name="Bunkerborg J."/>
            <person name="Jin E."/>
            <person name="Buchheim M."/>
            <person name="Magnuson J."/>
        </authorList>
    </citation>
    <scope>NUCLEOTIDE SEQUENCE</scope>
    <source>
        <strain evidence="2">CCAP 19/18</strain>
    </source>
</reference>
<proteinExistence type="predicted"/>
<feature type="compositionally biased region" description="Low complexity" evidence="1">
    <location>
        <begin position="742"/>
        <end position="763"/>
    </location>
</feature>
<feature type="region of interest" description="Disordered" evidence="1">
    <location>
        <begin position="431"/>
        <end position="486"/>
    </location>
</feature>
<dbReference type="Proteomes" id="UP000815325">
    <property type="component" value="Unassembled WGS sequence"/>
</dbReference>
<feature type="region of interest" description="Disordered" evidence="1">
    <location>
        <begin position="604"/>
        <end position="648"/>
    </location>
</feature>
<evidence type="ECO:0000256" key="1">
    <source>
        <dbReference type="SAM" id="MobiDB-lite"/>
    </source>
</evidence>
<name>A0ABQ7G7C2_DUNSA</name>
<keyword evidence="3" id="KW-1185">Reference proteome</keyword>
<feature type="compositionally biased region" description="Low complexity" evidence="1">
    <location>
        <begin position="774"/>
        <end position="802"/>
    </location>
</feature>
<evidence type="ECO:0008006" key="4">
    <source>
        <dbReference type="Google" id="ProtNLM"/>
    </source>
</evidence>
<dbReference type="EMBL" id="MU070036">
    <property type="protein sequence ID" value="KAF5830493.1"/>
    <property type="molecule type" value="Genomic_DNA"/>
</dbReference>
<feature type="compositionally biased region" description="Basic and acidic residues" evidence="1">
    <location>
        <begin position="305"/>
        <end position="314"/>
    </location>
</feature>
<feature type="compositionally biased region" description="Low complexity" evidence="1">
    <location>
        <begin position="323"/>
        <end position="339"/>
    </location>
</feature>
<feature type="compositionally biased region" description="Polar residues" evidence="1">
    <location>
        <begin position="724"/>
        <end position="741"/>
    </location>
</feature>
<accession>A0ABQ7G7C2</accession>
<gene>
    <name evidence="2" type="ORF">DUNSADRAFT_14519</name>
</gene>
<organism evidence="2 3">
    <name type="scientific">Dunaliella salina</name>
    <name type="common">Green alga</name>
    <name type="synonym">Protococcus salinus</name>
    <dbReference type="NCBI Taxonomy" id="3046"/>
    <lineage>
        <taxon>Eukaryota</taxon>
        <taxon>Viridiplantae</taxon>
        <taxon>Chlorophyta</taxon>
        <taxon>core chlorophytes</taxon>
        <taxon>Chlorophyceae</taxon>
        <taxon>CS clade</taxon>
        <taxon>Chlamydomonadales</taxon>
        <taxon>Dunaliellaceae</taxon>
        <taxon>Dunaliella</taxon>
    </lineage>
</organism>
<feature type="region of interest" description="Disordered" evidence="1">
    <location>
        <begin position="1007"/>
        <end position="1033"/>
    </location>
</feature>
<evidence type="ECO:0000313" key="2">
    <source>
        <dbReference type="EMBL" id="KAF5830493.1"/>
    </source>
</evidence>
<sequence length="1094" mass="111752">MKCVDLMRSKITQPTSHVLLFPLHCPPKLVQLCHSCWAEPEQRPTMADLLTQLSCLCRELAPGKAISLPETDLGATWTSHGREHLHTAPILPPGAAPHGHIAAPPGVHSAACSAKAMPGVGHAANGNSGQCTASWQDQQRVSQSQCAQAARCRAASEPNKGDASSLTTVEGLEATATHTAQHQPPQLMPGVWRAKALSNPLLAMHGTLPTALLAPTPPAGTHADGQTLHQGATAAVTDSVGRRSTSNRASVGAHVHTSTSSNTLPAQQQHGGAAAQGTCAGLGSSRQPGKAANTLLDTSSCHTIQKDGAEEGRLPPKGRGASRRSSGTSSTTTTTTTTTKIGLLEGLRAGFRRVTSSDSLRSLLKPRSQHKSPPAAHSTTHHATLPHALPQTSHTSSSSSQRPRSHCQSADPSLHAAHAANFTPAAHTAHPLITPASLPPISPTLCQPPHQSSGSKACSDPTFTPASPPQAQAHCSSLPQQPPAKPTAAAAAAAAVAAASPATKALCSTSLPQSPSTPKASAVAAASGAAAPTATKVPCDISLPQPPPATPTAVAAAAVAASSPATMTSCSTSLPQQSPAMPTVAAAAAAATAGAAAAATLTAPCSNAPPPGPPRSTKKALFQSPKHGQHTTPPSRVQPPASHSKLSQAPAHLSIETQLHNINTMDMAYPGTPSPCAPWRPCSTAVTRVSQSPTKHTCAVTGAAAQTAATSTCAQPWRPCSTAATHPTLSPTKHMLANSTGTATEASPASDAAATAAARSPGAHTTLSSMVHGQQAQQQQQQMAKSSISSPQQPSTPTAPKSQAKHHRASSYSASPGCPSVTAAPFLSPNVHKPSLTQGAHQAPPALSRSFRLARSGGDFAPPAALIQQILAGACDSSAWCHPCAPLTSPACLDQQQQQLPTQKSAPLGTPANANLALQDASMACGTQANADLALQDGNTTAAAPATSHAHVTEWGVKPIRAPQPRSLPSSTSQQFFKSAGSMAGSGLAPQAQSGCAAHLPVHKPAIDAKQQQQQQQQQPFQPQQCPRRPTRTLSVGAQAQLALACGVVPHFATFDEAVPDETVLKFLDELPPIVSCNEPFKVVPLSPIQERRS</sequence>
<evidence type="ECO:0000313" key="3">
    <source>
        <dbReference type="Proteomes" id="UP000815325"/>
    </source>
</evidence>
<feature type="region of interest" description="Disordered" evidence="1">
    <location>
        <begin position="358"/>
        <end position="412"/>
    </location>
</feature>
<feature type="compositionally biased region" description="Low complexity" evidence="1">
    <location>
        <begin position="266"/>
        <end position="283"/>
    </location>
</feature>
<feature type="compositionally biased region" description="Low complexity" evidence="1">
    <location>
        <begin position="390"/>
        <end position="402"/>
    </location>
</feature>
<feature type="compositionally biased region" description="Polar residues" evidence="1">
    <location>
        <begin position="449"/>
        <end position="479"/>
    </location>
</feature>
<protein>
    <recommendedName>
        <fullName evidence="4">Serine-threonine/tyrosine-protein kinase catalytic domain-containing protein</fullName>
    </recommendedName>
</protein>
<feature type="compositionally biased region" description="Polar residues" evidence="1">
    <location>
        <begin position="256"/>
        <end position="265"/>
    </location>
</feature>
<feature type="region of interest" description="Disordered" evidence="1">
    <location>
        <begin position="305"/>
        <end position="344"/>
    </location>
</feature>
<feature type="region of interest" description="Disordered" evidence="1">
    <location>
        <begin position="724"/>
        <end position="816"/>
    </location>
</feature>
<feature type="compositionally biased region" description="Low complexity" evidence="1">
    <location>
        <begin position="1011"/>
        <end position="1025"/>
    </location>
</feature>
<comment type="caution">
    <text evidence="2">The sequence shown here is derived from an EMBL/GenBank/DDBJ whole genome shotgun (WGS) entry which is preliminary data.</text>
</comment>
<feature type="region of interest" description="Disordered" evidence="1">
    <location>
        <begin position="237"/>
        <end position="293"/>
    </location>
</feature>